<accession>A0A1H2VV42</accession>
<reference evidence="10 11" key="1">
    <citation type="submission" date="2016-10" db="EMBL/GenBank/DDBJ databases">
        <authorList>
            <person name="de Groot N.N."/>
        </authorList>
    </citation>
    <scope>NUCLEOTIDE SEQUENCE [LARGE SCALE GENOMIC DNA]</scope>
    <source>
        <strain evidence="10 11">S3b</strain>
    </source>
</reference>
<dbReference type="InterPro" id="IPR039421">
    <property type="entry name" value="Type_1_exporter"/>
</dbReference>
<dbReference type="InterPro" id="IPR036640">
    <property type="entry name" value="ABC1_TM_sf"/>
</dbReference>
<dbReference type="Gene3D" id="1.20.1560.10">
    <property type="entry name" value="ABC transporter type 1, transmembrane domain"/>
    <property type="match status" value="1"/>
</dbReference>
<feature type="transmembrane region" description="Helical" evidence="7">
    <location>
        <begin position="133"/>
        <end position="153"/>
    </location>
</feature>
<dbReference type="SUPFAM" id="SSF90123">
    <property type="entry name" value="ABC transporter transmembrane region"/>
    <property type="match status" value="1"/>
</dbReference>
<evidence type="ECO:0000259" key="9">
    <source>
        <dbReference type="PROSITE" id="PS50929"/>
    </source>
</evidence>
<name>A0A1H2VV42_9FIRM</name>
<protein>
    <submittedName>
        <fullName evidence="10">ATP-binding cassette, subfamily B</fullName>
    </submittedName>
</protein>
<feature type="transmembrane region" description="Helical" evidence="7">
    <location>
        <begin position="247"/>
        <end position="265"/>
    </location>
</feature>
<dbReference type="STRING" id="1630.SAMN05216514_1313"/>
<organism evidence="10 11">
    <name type="scientific">Kandleria vitulina</name>
    <dbReference type="NCBI Taxonomy" id="1630"/>
    <lineage>
        <taxon>Bacteria</taxon>
        <taxon>Bacillati</taxon>
        <taxon>Bacillota</taxon>
        <taxon>Erysipelotrichia</taxon>
        <taxon>Erysipelotrichales</taxon>
        <taxon>Coprobacillaceae</taxon>
        <taxon>Kandleria</taxon>
    </lineage>
</organism>
<dbReference type="SUPFAM" id="SSF52540">
    <property type="entry name" value="P-loop containing nucleoside triphosphate hydrolases"/>
    <property type="match status" value="1"/>
</dbReference>
<evidence type="ECO:0000256" key="1">
    <source>
        <dbReference type="ARBA" id="ARBA00004651"/>
    </source>
</evidence>
<dbReference type="GO" id="GO:0005524">
    <property type="term" value="F:ATP binding"/>
    <property type="evidence" value="ECO:0007669"/>
    <property type="project" value="UniProtKB-KW"/>
</dbReference>
<dbReference type="GO" id="GO:0034040">
    <property type="term" value="F:ATPase-coupled lipid transmembrane transporter activity"/>
    <property type="evidence" value="ECO:0007669"/>
    <property type="project" value="TreeGrafter"/>
</dbReference>
<dbReference type="PROSITE" id="PS00211">
    <property type="entry name" value="ABC_TRANSPORTER_1"/>
    <property type="match status" value="1"/>
</dbReference>
<dbReference type="InterPro" id="IPR003593">
    <property type="entry name" value="AAA+_ATPase"/>
</dbReference>
<dbReference type="PROSITE" id="PS50929">
    <property type="entry name" value="ABC_TM1F"/>
    <property type="match status" value="1"/>
</dbReference>
<dbReference type="EMBL" id="FNNF01000040">
    <property type="protein sequence ID" value="SDW72292.1"/>
    <property type="molecule type" value="Genomic_DNA"/>
</dbReference>
<dbReference type="GO" id="GO:0140359">
    <property type="term" value="F:ABC-type transporter activity"/>
    <property type="evidence" value="ECO:0007669"/>
    <property type="project" value="InterPro"/>
</dbReference>
<feature type="transmembrane region" description="Helical" evidence="7">
    <location>
        <begin position="159"/>
        <end position="176"/>
    </location>
</feature>
<feature type="transmembrane region" description="Helical" evidence="7">
    <location>
        <begin position="277"/>
        <end position="298"/>
    </location>
</feature>
<keyword evidence="4 10" id="KW-0067">ATP-binding</keyword>
<dbReference type="AlphaFoldDB" id="A0A1H2VV42"/>
<dbReference type="Pfam" id="PF00664">
    <property type="entry name" value="ABC_membrane"/>
    <property type="match status" value="1"/>
</dbReference>
<evidence type="ECO:0000256" key="5">
    <source>
        <dbReference type="ARBA" id="ARBA00022989"/>
    </source>
</evidence>
<dbReference type="GO" id="GO:0005886">
    <property type="term" value="C:plasma membrane"/>
    <property type="evidence" value="ECO:0007669"/>
    <property type="project" value="UniProtKB-SubCell"/>
</dbReference>
<dbReference type="CDD" id="cd07346">
    <property type="entry name" value="ABC_6TM_exporters"/>
    <property type="match status" value="1"/>
</dbReference>
<dbReference type="Gene3D" id="3.40.50.300">
    <property type="entry name" value="P-loop containing nucleotide triphosphate hydrolases"/>
    <property type="match status" value="1"/>
</dbReference>
<dbReference type="Proteomes" id="UP000182429">
    <property type="component" value="Unassembled WGS sequence"/>
</dbReference>
<feature type="domain" description="ABC transmembrane type-1" evidence="9">
    <location>
        <begin position="20"/>
        <end position="295"/>
    </location>
</feature>
<evidence type="ECO:0000256" key="7">
    <source>
        <dbReference type="SAM" id="Phobius"/>
    </source>
</evidence>
<dbReference type="PANTHER" id="PTHR24221:SF654">
    <property type="entry name" value="ATP-BINDING CASSETTE SUB-FAMILY B MEMBER 6"/>
    <property type="match status" value="1"/>
</dbReference>
<evidence type="ECO:0000256" key="2">
    <source>
        <dbReference type="ARBA" id="ARBA00022692"/>
    </source>
</evidence>
<dbReference type="InterPro" id="IPR011527">
    <property type="entry name" value="ABC1_TM_dom"/>
</dbReference>
<dbReference type="InterPro" id="IPR003439">
    <property type="entry name" value="ABC_transporter-like_ATP-bd"/>
</dbReference>
<feature type="transmembrane region" description="Helical" evidence="7">
    <location>
        <begin position="54"/>
        <end position="74"/>
    </location>
</feature>
<dbReference type="InterPro" id="IPR027417">
    <property type="entry name" value="P-loop_NTPase"/>
</dbReference>
<evidence type="ECO:0000256" key="3">
    <source>
        <dbReference type="ARBA" id="ARBA00022741"/>
    </source>
</evidence>
<evidence type="ECO:0000313" key="10">
    <source>
        <dbReference type="EMBL" id="SDW72292.1"/>
    </source>
</evidence>
<keyword evidence="3" id="KW-0547">Nucleotide-binding</keyword>
<dbReference type="OrthoDB" id="1891664at2"/>
<evidence type="ECO:0000259" key="8">
    <source>
        <dbReference type="PROSITE" id="PS50893"/>
    </source>
</evidence>
<dbReference type="RefSeq" id="WP_074687208.1">
    <property type="nucleotide sequence ID" value="NZ_FNNF01000040.1"/>
</dbReference>
<evidence type="ECO:0000256" key="4">
    <source>
        <dbReference type="ARBA" id="ARBA00022840"/>
    </source>
</evidence>
<keyword evidence="6 7" id="KW-0472">Membrane</keyword>
<gene>
    <name evidence="10" type="ORF">SAMN04487759_1403</name>
</gene>
<feature type="transmembrane region" description="Helical" evidence="7">
    <location>
        <begin position="16"/>
        <end position="34"/>
    </location>
</feature>
<dbReference type="InterPro" id="IPR017871">
    <property type="entry name" value="ABC_transporter-like_CS"/>
</dbReference>
<dbReference type="GO" id="GO:0016887">
    <property type="term" value="F:ATP hydrolysis activity"/>
    <property type="evidence" value="ECO:0007669"/>
    <property type="project" value="InterPro"/>
</dbReference>
<keyword evidence="5 7" id="KW-1133">Transmembrane helix</keyword>
<feature type="domain" description="ABC transporter" evidence="8">
    <location>
        <begin position="332"/>
        <end position="561"/>
    </location>
</feature>
<comment type="subcellular location">
    <subcellularLocation>
        <location evidence="1">Cell membrane</location>
        <topology evidence="1">Multi-pass membrane protein</topology>
    </subcellularLocation>
</comment>
<dbReference type="PROSITE" id="PS50893">
    <property type="entry name" value="ABC_TRANSPORTER_2"/>
    <property type="match status" value="1"/>
</dbReference>
<evidence type="ECO:0000313" key="11">
    <source>
        <dbReference type="Proteomes" id="UP000182429"/>
    </source>
</evidence>
<dbReference type="Pfam" id="PF00005">
    <property type="entry name" value="ABC_tran"/>
    <property type="match status" value="1"/>
</dbReference>
<dbReference type="SMART" id="SM00382">
    <property type="entry name" value="AAA"/>
    <property type="match status" value="1"/>
</dbReference>
<proteinExistence type="predicted"/>
<keyword evidence="2 7" id="KW-0812">Transmembrane</keyword>
<sequence length="562" mass="65306">MKRNNVIHVFYSNRKYIIYILFFMIASSVINVYQPIINKKVIDIGFMKRNYYNIIYYCLILVITYLINSILQFLMEKIRIELYCGIKYDLYQLSYLHLLEINDDFLRKNDTSDIIQELDIDIDHISDLVDTNIITTIMNVFMMIGGIIGLFLINKPLTILLLLCIPIKIFTELFFIKMNVKYNQNYIKANEKFVNIFSDYIAGMNDIKIYNLKKASTNNFNKYKANEIEQQKKSQMLLNINEIFDNLYINVIIILIYILGARFLVNENVSVGTVVTFSTYSLLVLNPISMILHTFFFLGGISPSYNRLNEFFDIKEENSGIQRISDFEKLTLTFKNVSYNFENNKIGLKNLNFSIQLNEKVAFCGANGSGKSTLLDLIIKIKRPQEGIIELNGIDINVLNIDGYRSLFSVCLQNSHLFNKSIFQNICLEENKKRNEIAKNEINEYIQSFLIDKDLNSSVGINGSLLSKGQKQMVLLLRALLGNRRVIILDEALSHIDILKKEKLYKIISELPNGMLIATHERKILEEVDKIIFMIDGEINEIGTFNELMKNNDFKLLMEKYE</sequence>
<evidence type="ECO:0000256" key="6">
    <source>
        <dbReference type="ARBA" id="ARBA00023136"/>
    </source>
</evidence>
<dbReference type="PANTHER" id="PTHR24221">
    <property type="entry name" value="ATP-BINDING CASSETTE SUB-FAMILY B"/>
    <property type="match status" value="1"/>
</dbReference>